<proteinExistence type="predicted"/>
<accession>A0A3B0V789</accession>
<dbReference type="EMBL" id="UOEX01000010">
    <property type="protein sequence ID" value="VAW32709.1"/>
    <property type="molecule type" value="Genomic_DNA"/>
</dbReference>
<protein>
    <recommendedName>
        <fullName evidence="1">PPC domain-containing protein</fullName>
    </recommendedName>
</protein>
<evidence type="ECO:0000259" key="1">
    <source>
        <dbReference type="PROSITE" id="PS51742"/>
    </source>
</evidence>
<reference evidence="2" key="1">
    <citation type="submission" date="2018-06" db="EMBL/GenBank/DDBJ databases">
        <authorList>
            <person name="Zhirakovskaya E."/>
        </authorList>
    </citation>
    <scope>NUCLEOTIDE SEQUENCE</scope>
</reference>
<evidence type="ECO:0000313" key="2">
    <source>
        <dbReference type="EMBL" id="VAW32709.1"/>
    </source>
</evidence>
<dbReference type="AlphaFoldDB" id="A0A3B0V789"/>
<organism evidence="2">
    <name type="scientific">hydrothermal vent metagenome</name>
    <dbReference type="NCBI Taxonomy" id="652676"/>
    <lineage>
        <taxon>unclassified sequences</taxon>
        <taxon>metagenomes</taxon>
        <taxon>ecological metagenomes</taxon>
    </lineage>
</organism>
<dbReference type="PROSITE" id="PS51742">
    <property type="entry name" value="PPC"/>
    <property type="match status" value="1"/>
</dbReference>
<dbReference type="InterPro" id="IPR005175">
    <property type="entry name" value="PPC_dom"/>
</dbReference>
<gene>
    <name evidence="2" type="ORF">MNBD_DELTA03-546</name>
</gene>
<dbReference type="Pfam" id="PF03479">
    <property type="entry name" value="PCC"/>
    <property type="match status" value="1"/>
</dbReference>
<dbReference type="Gene3D" id="3.30.1330.80">
    <property type="entry name" value="Hypothetical protein, similar to alpha- acetolactate decarboxylase, domain 2"/>
    <property type="match status" value="1"/>
</dbReference>
<dbReference type="PANTHER" id="PTHR34988:SF1">
    <property type="entry name" value="DNA-BINDING PROTEIN"/>
    <property type="match status" value="1"/>
</dbReference>
<name>A0A3B0V789_9ZZZZ</name>
<sequence>MEYKTGSIGRIFTIRFDDGDDFLGSLSALAEKENIKAAWFNIIGGLRQAEVVTGPKEATMPPDPVWATVDEPQEVIGVGSLFRNENNIPKIHLHTALGHHGRTMTVCVRSGTKTYLILEVYLIEINDINASRPWFPAGGFNRLTFT</sequence>
<dbReference type="PANTHER" id="PTHR34988">
    <property type="entry name" value="PROTEIN, PUTATIVE-RELATED"/>
    <property type="match status" value="1"/>
</dbReference>
<feature type="domain" description="PPC" evidence="1">
    <location>
        <begin position="6"/>
        <end position="146"/>
    </location>
</feature>
<dbReference type="CDD" id="cd11378">
    <property type="entry name" value="DUF296"/>
    <property type="match status" value="1"/>
</dbReference>
<dbReference type="SUPFAM" id="SSF117856">
    <property type="entry name" value="AF0104/ALDC/Ptd012-like"/>
    <property type="match status" value="1"/>
</dbReference>